<proteinExistence type="inferred from homology"/>
<comment type="caution">
    <text evidence="13">The sequence shown here is derived from an EMBL/GenBank/DDBJ whole genome shotgun (WGS) entry which is preliminary data.</text>
</comment>
<dbReference type="InterPro" id="IPR037045">
    <property type="entry name" value="S8pro/Inhibitor_I9_sf"/>
</dbReference>
<sequence length="748" mass="79867">MGAHNHGVEVNSIDTEQVRETHYGFLGSYLGSNEKAKDAIFYSYTKYINGFAANLEEEEALEISKHPNVVSVFPNKPRRLHTTRSWEFLGLERSNGRVPSESIWTKAKFGRDVIIGNLDTGVWPESESFRDEGMGPIPSKWKGICQNETKVGVRCNRKLIGARFFSKGYESVAGHLDPSIHSPVISMATAPTPSPPPPAAPYPAPPSSVTPTAPPKVAPPPPVSPPTRFARTFYVCWPSVGEDGGCFDADILAAFDAAIYDGVDILSASLGGDSAGDYFTDGIAIGAFHAVRHGVTVVCSAGNSGPAPSSVTNVAPWIITVGASTIDREFPSVAVLGDHEHIKGQSLSATFLKNNQYPLINSADASKTTNKSDAQICLPNSLDSKKVKGKIVVCLRGQNARVQKGSVVLQAGGIGMILANDEASGDEVISDAHVLPATHITYADGLKVYAYLNSTRKATGYITHPKTMLNTKPAPFMAAFSSQGPNSLNPEILKPDITAPGVSILASYSEAASPSTLDTDTRRSAFAVESGTSMSCPHVAGIVGLLKALHPDWSPAAIRSAIMTSARMRDNMREPMKNASLAKATPFSYGAGHVRPNRAMDPGLVYDATTEDYLAFLCDNGYNSSQMASFAGSKHYACPKRRSSRLLSMNYPSITVPRLAKGHARVVRRVVKNVGGPGTYKAHVQALVGMSVKVVPEELVFKSVGEEKEFRVFVEAKNGGGGGAGYVFGGLLWTDGVHYVRSPIVVRA</sequence>
<keyword evidence="2 13" id="KW-0645">Protease</keyword>
<feature type="domain" description="Subtilisin-like protease fibronectin type-III" evidence="12">
    <location>
        <begin position="649"/>
        <end position="746"/>
    </location>
</feature>
<feature type="compositionally biased region" description="Pro residues" evidence="8">
    <location>
        <begin position="192"/>
        <end position="222"/>
    </location>
</feature>
<organism evidence="13 14">
    <name type="scientific">Acorus calamus</name>
    <name type="common">Sweet flag</name>
    <dbReference type="NCBI Taxonomy" id="4465"/>
    <lineage>
        <taxon>Eukaryota</taxon>
        <taxon>Viridiplantae</taxon>
        <taxon>Streptophyta</taxon>
        <taxon>Embryophyta</taxon>
        <taxon>Tracheophyta</taxon>
        <taxon>Spermatophyta</taxon>
        <taxon>Magnoliopsida</taxon>
        <taxon>Liliopsida</taxon>
        <taxon>Acoraceae</taxon>
        <taxon>Acorus</taxon>
    </lineage>
</organism>
<evidence type="ECO:0000259" key="11">
    <source>
        <dbReference type="Pfam" id="PF05922"/>
    </source>
</evidence>
<dbReference type="AlphaFoldDB" id="A0AAV9D5K3"/>
<dbReference type="PROSITE" id="PS00138">
    <property type="entry name" value="SUBTILASE_SER"/>
    <property type="match status" value="1"/>
</dbReference>
<dbReference type="InterPro" id="IPR015500">
    <property type="entry name" value="Peptidase_S8_subtilisin-rel"/>
</dbReference>
<keyword evidence="6" id="KW-0325">Glycoprotein</keyword>
<dbReference type="PRINTS" id="PR00723">
    <property type="entry name" value="SUBTILISIN"/>
</dbReference>
<evidence type="ECO:0000256" key="3">
    <source>
        <dbReference type="ARBA" id="ARBA00022729"/>
    </source>
</evidence>
<dbReference type="FunFam" id="3.30.70.80:FF:000002">
    <property type="entry name" value="Subtilisin-like protease SBT5.3"/>
    <property type="match status" value="1"/>
</dbReference>
<keyword evidence="4" id="KW-0378">Hydrolase</keyword>
<dbReference type="GO" id="GO:0006508">
    <property type="term" value="P:proteolysis"/>
    <property type="evidence" value="ECO:0007669"/>
    <property type="project" value="UniProtKB-KW"/>
</dbReference>
<name>A0AAV9D5K3_ACOCL</name>
<evidence type="ECO:0000259" key="10">
    <source>
        <dbReference type="Pfam" id="PF02225"/>
    </source>
</evidence>
<evidence type="ECO:0000256" key="6">
    <source>
        <dbReference type="ARBA" id="ARBA00023180"/>
    </source>
</evidence>
<evidence type="ECO:0000256" key="2">
    <source>
        <dbReference type="ARBA" id="ARBA00022670"/>
    </source>
</evidence>
<dbReference type="InterPro" id="IPR010259">
    <property type="entry name" value="S8pro/Inhibitor_I9"/>
</dbReference>
<evidence type="ECO:0000313" key="13">
    <source>
        <dbReference type="EMBL" id="KAK1296856.1"/>
    </source>
</evidence>
<evidence type="ECO:0000256" key="8">
    <source>
        <dbReference type="SAM" id="MobiDB-lite"/>
    </source>
</evidence>
<dbReference type="InterPro" id="IPR046450">
    <property type="entry name" value="PA_dom_sf"/>
</dbReference>
<dbReference type="Pfam" id="PF05922">
    <property type="entry name" value="Inhibitor_I9"/>
    <property type="match status" value="1"/>
</dbReference>
<dbReference type="InterPro" id="IPR041469">
    <property type="entry name" value="Subtilisin-like_FN3"/>
</dbReference>
<dbReference type="CDD" id="cd02120">
    <property type="entry name" value="PA_subtilisin_like"/>
    <property type="match status" value="1"/>
</dbReference>
<feature type="region of interest" description="Disordered" evidence="8">
    <location>
        <begin position="187"/>
        <end position="222"/>
    </location>
</feature>
<dbReference type="PANTHER" id="PTHR10795">
    <property type="entry name" value="PROPROTEIN CONVERTASE SUBTILISIN/KEXIN"/>
    <property type="match status" value="1"/>
</dbReference>
<dbReference type="EMBL" id="JAUJYO010000015">
    <property type="protein sequence ID" value="KAK1296856.1"/>
    <property type="molecule type" value="Genomic_DNA"/>
</dbReference>
<dbReference type="Gene3D" id="2.60.40.2310">
    <property type="match status" value="1"/>
</dbReference>
<evidence type="ECO:0000259" key="12">
    <source>
        <dbReference type="Pfam" id="PF17766"/>
    </source>
</evidence>
<dbReference type="Pfam" id="PF02225">
    <property type="entry name" value="PA"/>
    <property type="match status" value="1"/>
</dbReference>
<dbReference type="Pfam" id="PF00082">
    <property type="entry name" value="Peptidase_S8"/>
    <property type="match status" value="1"/>
</dbReference>
<evidence type="ECO:0000259" key="9">
    <source>
        <dbReference type="Pfam" id="PF00082"/>
    </source>
</evidence>
<feature type="domain" description="Peptidase S8/S53" evidence="9">
    <location>
        <begin position="238"/>
        <end position="592"/>
    </location>
</feature>
<dbReference type="GO" id="GO:0004252">
    <property type="term" value="F:serine-type endopeptidase activity"/>
    <property type="evidence" value="ECO:0007669"/>
    <property type="project" value="InterPro"/>
</dbReference>
<keyword evidence="14" id="KW-1185">Reference proteome</keyword>
<evidence type="ECO:0000256" key="1">
    <source>
        <dbReference type="ARBA" id="ARBA00011073"/>
    </source>
</evidence>
<dbReference type="Gene3D" id="3.40.50.200">
    <property type="entry name" value="Peptidase S8/S53 domain"/>
    <property type="match status" value="1"/>
</dbReference>
<dbReference type="PROSITE" id="PS51892">
    <property type="entry name" value="SUBTILASE"/>
    <property type="match status" value="1"/>
</dbReference>
<reference evidence="13" key="1">
    <citation type="journal article" date="2023" name="Nat. Commun.">
        <title>Diploid and tetraploid genomes of Acorus and the evolution of monocots.</title>
        <authorList>
            <person name="Ma L."/>
            <person name="Liu K.W."/>
            <person name="Li Z."/>
            <person name="Hsiao Y.Y."/>
            <person name="Qi Y."/>
            <person name="Fu T."/>
            <person name="Tang G.D."/>
            <person name="Zhang D."/>
            <person name="Sun W.H."/>
            <person name="Liu D.K."/>
            <person name="Li Y."/>
            <person name="Chen G.Z."/>
            <person name="Liu X.D."/>
            <person name="Liao X.Y."/>
            <person name="Jiang Y.T."/>
            <person name="Yu X."/>
            <person name="Hao Y."/>
            <person name="Huang J."/>
            <person name="Zhao X.W."/>
            <person name="Ke S."/>
            <person name="Chen Y.Y."/>
            <person name="Wu W.L."/>
            <person name="Hsu J.L."/>
            <person name="Lin Y.F."/>
            <person name="Huang M.D."/>
            <person name="Li C.Y."/>
            <person name="Huang L."/>
            <person name="Wang Z.W."/>
            <person name="Zhao X."/>
            <person name="Zhong W.Y."/>
            <person name="Peng D.H."/>
            <person name="Ahmad S."/>
            <person name="Lan S."/>
            <person name="Zhang J.S."/>
            <person name="Tsai W.C."/>
            <person name="Van de Peer Y."/>
            <person name="Liu Z.J."/>
        </authorList>
    </citation>
    <scope>NUCLEOTIDE SEQUENCE</scope>
    <source>
        <strain evidence="13">CP</strain>
    </source>
</reference>
<dbReference type="InterPro" id="IPR034197">
    <property type="entry name" value="Peptidases_S8_3"/>
</dbReference>
<feature type="domain" description="Inhibitor I9" evidence="11">
    <location>
        <begin position="14"/>
        <end position="81"/>
    </location>
</feature>
<keyword evidence="3" id="KW-0732">Signal</keyword>
<dbReference type="InterPro" id="IPR045051">
    <property type="entry name" value="SBT"/>
</dbReference>
<dbReference type="Gene3D" id="3.50.30.30">
    <property type="match status" value="1"/>
</dbReference>
<evidence type="ECO:0000256" key="4">
    <source>
        <dbReference type="ARBA" id="ARBA00022801"/>
    </source>
</evidence>
<reference evidence="13" key="2">
    <citation type="submission" date="2023-06" db="EMBL/GenBank/DDBJ databases">
        <authorList>
            <person name="Ma L."/>
            <person name="Liu K.-W."/>
            <person name="Li Z."/>
            <person name="Hsiao Y.-Y."/>
            <person name="Qi Y."/>
            <person name="Fu T."/>
            <person name="Tang G."/>
            <person name="Zhang D."/>
            <person name="Sun W.-H."/>
            <person name="Liu D.-K."/>
            <person name="Li Y."/>
            <person name="Chen G.-Z."/>
            <person name="Liu X.-D."/>
            <person name="Liao X.-Y."/>
            <person name="Jiang Y.-T."/>
            <person name="Yu X."/>
            <person name="Hao Y."/>
            <person name="Huang J."/>
            <person name="Zhao X.-W."/>
            <person name="Ke S."/>
            <person name="Chen Y.-Y."/>
            <person name="Wu W.-L."/>
            <person name="Hsu J.-L."/>
            <person name="Lin Y.-F."/>
            <person name="Huang M.-D."/>
            <person name="Li C.-Y."/>
            <person name="Huang L."/>
            <person name="Wang Z.-W."/>
            <person name="Zhao X."/>
            <person name="Zhong W.-Y."/>
            <person name="Peng D.-H."/>
            <person name="Ahmad S."/>
            <person name="Lan S."/>
            <person name="Zhang J.-S."/>
            <person name="Tsai W.-C."/>
            <person name="Van De Peer Y."/>
            <person name="Liu Z.-J."/>
        </authorList>
    </citation>
    <scope>NUCLEOTIDE SEQUENCE</scope>
    <source>
        <strain evidence="13">CP</strain>
        <tissue evidence="13">Leaves</tissue>
    </source>
</reference>
<evidence type="ECO:0000256" key="7">
    <source>
        <dbReference type="PROSITE-ProRule" id="PRU01240"/>
    </source>
</evidence>
<feature type="domain" description="PA" evidence="10">
    <location>
        <begin position="374"/>
        <end position="447"/>
    </location>
</feature>
<dbReference type="InterPro" id="IPR036852">
    <property type="entry name" value="Peptidase_S8/S53_dom_sf"/>
</dbReference>
<dbReference type="InterPro" id="IPR023828">
    <property type="entry name" value="Peptidase_S8_Ser-AS"/>
</dbReference>
<dbReference type="SUPFAM" id="SSF52743">
    <property type="entry name" value="Subtilisin-like"/>
    <property type="match status" value="1"/>
</dbReference>
<accession>A0AAV9D5K3</accession>
<dbReference type="Gene3D" id="3.30.70.80">
    <property type="entry name" value="Peptidase S8 propeptide/proteinase inhibitor I9"/>
    <property type="match status" value="1"/>
</dbReference>
<dbReference type="InterPro" id="IPR000209">
    <property type="entry name" value="Peptidase_S8/S53_dom"/>
</dbReference>
<evidence type="ECO:0000256" key="5">
    <source>
        <dbReference type="ARBA" id="ARBA00022825"/>
    </source>
</evidence>
<evidence type="ECO:0000313" key="14">
    <source>
        <dbReference type="Proteomes" id="UP001180020"/>
    </source>
</evidence>
<dbReference type="Proteomes" id="UP001180020">
    <property type="component" value="Unassembled WGS sequence"/>
</dbReference>
<keyword evidence="5" id="KW-0720">Serine protease</keyword>
<comment type="similarity">
    <text evidence="1 7">Belongs to the peptidase S8 family.</text>
</comment>
<protein>
    <submittedName>
        <fullName evidence="13">Subtilisin-like protease</fullName>
    </submittedName>
</protein>
<dbReference type="InterPro" id="IPR003137">
    <property type="entry name" value="PA_domain"/>
</dbReference>
<gene>
    <name evidence="13" type="primary">ARA12</name>
    <name evidence="13" type="ORF">QJS10_CPB15g01213</name>
</gene>
<dbReference type="Pfam" id="PF17766">
    <property type="entry name" value="fn3_6"/>
    <property type="match status" value="1"/>
</dbReference>
<comment type="caution">
    <text evidence="7">Lacks conserved residue(s) required for the propagation of feature annotation.</text>
</comment>
<dbReference type="SUPFAM" id="SSF52025">
    <property type="entry name" value="PA domain"/>
    <property type="match status" value="1"/>
</dbReference>
<dbReference type="CDD" id="cd04852">
    <property type="entry name" value="Peptidases_S8_3"/>
    <property type="match status" value="1"/>
</dbReference>
<dbReference type="FunFam" id="3.50.30.30:FF:000005">
    <property type="entry name" value="subtilisin-like protease SBT1.5"/>
    <property type="match status" value="1"/>
</dbReference>